<evidence type="ECO:0000313" key="2">
    <source>
        <dbReference type="Proteomes" id="UP000053676"/>
    </source>
</evidence>
<dbReference type="EMBL" id="KI658411">
    <property type="protein sequence ID" value="ETN82612.1"/>
    <property type="molecule type" value="Genomic_DNA"/>
</dbReference>
<accession>W2TNM2</accession>
<dbReference type="Proteomes" id="UP000053676">
    <property type="component" value="Unassembled WGS sequence"/>
</dbReference>
<reference evidence="2" key="1">
    <citation type="journal article" date="2014" name="Nat. Genet.">
        <title>Genome of the human hookworm Necator americanus.</title>
        <authorList>
            <person name="Tang Y.T."/>
            <person name="Gao X."/>
            <person name="Rosa B.A."/>
            <person name="Abubucker S."/>
            <person name="Hallsworth-Pepin K."/>
            <person name="Martin J."/>
            <person name="Tyagi R."/>
            <person name="Heizer E."/>
            <person name="Zhang X."/>
            <person name="Bhonagiri-Palsikar V."/>
            <person name="Minx P."/>
            <person name="Warren W.C."/>
            <person name="Wang Q."/>
            <person name="Zhan B."/>
            <person name="Hotez P.J."/>
            <person name="Sternberg P.W."/>
            <person name="Dougall A."/>
            <person name="Gaze S.T."/>
            <person name="Mulvenna J."/>
            <person name="Sotillo J."/>
            <person name="Ranganathan S."/>
            <person name="Rabelo E.M."/>
            <person name="Wilson R.K."/>
            <person name="Felgner P.L."/>
            <person name="Bethony J."/>
            <person name="Hawdon J.M."/>
            <person name="Gasser R.B."/>
            <person name="Loukas A."/>
            <person name="Mitreva M."/>
        </authorList>
    </citation>
    <scope>NUCLEOTIDE SEQUENCE [LARGE SCALE GENOMIC DNA]</scope>
</reference>
<keyword evidence="2" id="KW-1185">Reference proteome</keyword>
<proteinExistence type="predicted"/>
<sequence>MADQLKKRIGDFYFALHPGCPTENLRRKHYCVIAQSSDAVPGSVGVASSVIVVLSDVWFLAVYCSGSTVCASDQKSGWATDFQV</sequence>
<protein>
    <submittedName>
        <fullName evidence="1">Uncharacterized protein</fullName>
    </submittedName>
</protein>
<dbReference type="AlphaFoldDB" id="W2TNM2"/>
<gene>
    <name evidence="1" type="ORF">NECAME_01897</name>
</gene>
<evidence type="ECO:0000313" key="1">
    <source>
        <dbReference type="EMBL" id="ETN82612.1"/>
    </source>
</evidence>
<name>W2TNM2_NECAM</name>
<dbReference type="KEGG" id="nai:NECAME_01897"/>
<organism evidence="1 2">
    <name type="scientific">Necator americanus</name>
    <name type="common">Human hookworm</name>
    <dbReference type="NCBI Taxonomy" id="51031"/>
    <lineage>
        <taxon>Eukaryota</taxon>
        <taxon>Metazoa</taxon>
        <taxon>Ecdysozoa</taxon>
        <taxon>Nematoda</taxon>
        <taxon>Chromadorea</taxon>
        <taxon>Rhabditida</taxon>
        <taxon>Rhabditina</taxon>
        <taxon>Rhabditomorpha</taxon>
        <taxon>Strongyloidea</taxon>
        <taxon>Ancylostomatidae</taxon>
        <taxon>Bunostominae</taxon>
        <taxon>Necator</taxon>
    </lineage>
</organism>